<organism evidence="1 2">
    <name type="scientific">Nocardia albiluteola</name>
    <dbReference type="NCBI Taxonomy" id="2842303"/>
    <lineage>
        <taxon>Bacteria</taxon>
        <taxon>Bacillati</taxon>
        <taxon>Actinomycetota</taxon>
        <taxon>Actinomycetes</taxon>
        <taxon>Mycobacteriales</taxon>
        <taxon>Nocardiaceae</taxon>
        <taxon>Nocardia</taxon>
    </lineage>
</organism>
<dbReference type="Proteomes" id="UP000733379">
    <property type="component" value="Unassembled WGS sequence"/>
</dbReference>
<dbReference type="SUPFAM" id="SSF140453">
    <property type="entry name" value="EsxAB dimer-like"/>
    <property type="match status" value="1"/>
</dbReference>
<evidence type="ECO:0000313" key="2">
    <source>
        <dbReference type="Proteomes" id="UP000733379"/>
    </source>
</evidence>
<protein>
    <recommendedName>
        <fullName evidence="3">WXG100 family type VII secretion target</fullName>
    </recommendedName>
</protein>
<keyword evidence="2" id="KW-1185">Reference proteome</keyword>
<dbReference type="EMBL" id="JAHKNI010000001">
    <property type="protein sequence ID" value="MBU3060324.1"/>
    <property type="molecule type" value="Genomic_DNA"/>
</dbReference>
<gene>
    <name evidence="1" type="ORF">KO481_02145</name>
</gene>
<dbReference type="InterPro" id="IPR036689">
    <property type="entry name" value="ESAT-6-like_sf"/>
</dbReference>
<proteinExistence type="predicted"/>
<comment type="caution">
    <text evidence="1">The sequence shown here is derived from an EMBL/GenBank/DDBJ whole genome shotgun (WGS) entry which is preliminary data.</text>
</comment>
<name>A0ABS6AQP4_9NOCA</name>
<evidence type="ECO:0000313" key="1">
    <source>
        <dbReference type="EMBL" id="MBU3060324.1"/>
    </source>
</evidence>
<accession>A0ABS6AQP4</accession>
<sequence length="253" mass="27452">MTTTIGRVRGCNPRSMVGFSADLTAQSNILATEMERANRDVDSAMNHWKGGAASAASARALSHKLAANRLAKTLVTLAGHYDAYGAELDGYRTSLLYIVDHDIPFAGMAVDDEGNVTAPQQGMDSHAADLQTRVKTLLNQFADTEGKAAQAISADLRDLAEYAKSPDAAQVRPQVPDIIEGRAQLPSDPQQLHSFWETLTPAERDALWQHDHYLGNRDGLPAVDRDHYNRMTLDDELARAQAGDPAVKDSSVT</sequence>
<evidence type="ECO:0008006" key="3">
    <source>
        <dbReference type="Google" id="ProtNLM"/>
    </source>
</evidence>
<reference evidence="1 2" key="1">
    <citation type="submission" date="2021-06" db="EMBL/GenBank/DDBJ databases">
        <title>Actinomycetes sequencing.</title>
        <authorList>
            <person name="Shan Q."/>
        </authorList>
    </citation>
    <scope>NUCLEOTIDE SEQUENCE [LARGE SCALE GENOMIC DNA]</scope>
    <source>
        <strain evidence="1 2">NEAU-G5</strain>
    </source>
</reference>
<dbReference type="RefSeq" id="WP_215915205.1">
    <property type="nucleotide sequence ID" value="NZ_JAHKNI010000001.1"/>
</dbReference>